<proteinExistence type="predicted"/>
<evidence type="ECO:0000256" key="1">
    <source>
        <dbReference type="SAM" id="MobiDB-lite"/>
    </source>
</evidence>
<feature type="region of interest" description="Disordered" evidence="1">
    <location>
        <begin position="549"/>
        <end position="627"/>
    </location>
</feature>
<feature type="compositionally biased region" description="Basic and acidic residues" evidence="1">
    <location>
        <begin position="225"/>
        <end position="234"/>
    </location>
</feature>
<name>A0A086JW22_TOXGO</name>
<organism evidence="2 3">
    <name type="scientific">Toxoplasma gondii p89</name>
    <dbReference type="NCBI Taxonomy" id="943119"/>
    <lineage>
        <taxon>Eukaryota</taxon>
        <taxon>Sar</taxon>
        <taxon>Alveolata</taxon>
        <taxon>Apicomplexa</taxon>
        <taxon>Conoidasida</taxon>
        <taxon>Coccidia</taxon>
        <taxon>Eucoccidiorida</taxon>
        <taxon>Eimeriorina</taxon>
        <taxon>Sarcocystidae</taxon>
        <taxon>Toxoplasma</taxon>
    </lineage>
</organism>
<gene>
    <name evidence="2" type="ORF">TGP89_221870</name>
</gene>
<feature type="compositionally biased region" description="Pro residues" evidence="1">
    <location>
        <begin position="1106"/>
        <end position="1115"/>
    </location>
</feature>
<feature type="compositionally biased region" description="Basic and acidic residues" evidence="1">
    <location>
        <begin position="269"/>
        <end position="280"/>
    </location>
</feature>
<sequence length="1373" mass="144050">MDTRDGESSPWRREKTRPPAPAASLSCAAFLSLLTGRKNSAVSPSSSSLLASTSSPGVQTHCRAAAFSRRMRWLLVCLVLAHLCSENTQSLRDLSPGASPGKASLSPSLLAAAAGKLDISPPKPQGNPVQMGAPTHPLFGAGKQGKDLPPAVADSPPPPAPPVLPPVSPEASDAAADVQRRVPGSVGESPGGEEQGEAQRDTGHHSGDDTNETAKMEETVSPDPVHNEERRDSGSPETAGEGENVPVSGKSAIEGEHKEEAPSQGLSPESDRASDTHAAGDRNLAPAPPASEKEATDDAVTRHAEKRGVDTPPQTQEGDASQAEESRAEDNKVPAPSGQSERVSDSRRRVQRVAGNGASPSSSNGEAAEGNGSPPAAAVPADARIGRSEQVRPAGAPPHHEAAAKKREGGRRGSRGPGFGRQFTENAAQNDPTNQKQGYPTPNPGVHTPSSGVHTPNSGVPTPSAGVGTPQGYPVPPQVGQEAGFGHPDAPSSTAPAPYYANQDAYVQRQGDVAVPSHGTPPGYTYGYASEPAAAYASEPVQVYGDGERVPPQGVSTQAEARRDPVRPSALPHWEGDAFASSAHNAEEGVHSPRSASVNGIETREEATWSVPPSAYAPRAGRSESHAVGNCRDPELLVPTLEEHCDAWCTTEALKHWEGSRPVWASLHLNPIPSFLSDLRTGVFVLLYRHRDSFFAAKAHLEEEAQALGDFLAEKNREFRQAHPLVWLTLCWLLGVLVLSRLLTGHCVPAPLLCCLGGANGWCARRRRLKEEQRSREEVAQAVVDSLLKNQQVKWLLNQTKKTSFICEKLKGSVVAVQRTETEEKLTMTRGDEARDARDSAELARAVAALQRDQEELKLLLRTLQEQQQAERESRQTQLERILAETKKQFDSATLQQAQYSLTFLQALGRIRCAVDPTYSSEDKEQLEALIERDAAAIREFFSEECRDEVNDTYELPDASPARNSFAEETFSHLMRTGMSPRGLTFAGNSFGFSARSRNGEEERDKESSPSTSPPREAADCPAAREDASRQATGEQHVEEDAKPSAADVDESRRSSAITRQEGPRGVVPPNLFDVTPAVAASGFAPPAVVNFPSASSSLGSHSPSSQPPPLPPSGPASCSAAPFEESLASPPEGDGVSAAVHPRSPLPPQGLRDPFASPLPPSADIEGGSGGPAHRLRSSSIGSVASLGQGVASPTTLTSNGVYGQAPPAGLPASLGNAAPSEGAAGRFVGSRGGAGGVEATRGAPPGTAGASSEPAQRPASGTSHLHVTGAGDENASSLECPTRPPTGGLVSSRPPSAEEPSSGRPLMNGTAPMPPAGLKPHDPLPPQTAAGLRPAGRILRERREPPKVQAATNPFGIPPPPSAPLSSGMDF</sequence>
<feature type="compositionally biased region" description="Low complexity" evidence="1">
    <location>
        <begin position="352"/>
        <end position="370"/>
    </location>
</feature>
<dbReference type="VEuPathDB" id="ToxoDB:TGP89_221870"/>
<feature type="compositionally biased region" description="Basic and acidic residues" evidence="1">
    <location>
        <begin position="398"/>
        <end position="411"/>
    </location>
</feature>
<feature type="compositionally biased region" description="Basic and acidic residues" evidence="1">
    <location>
        <begin position="1017"/>
        <end position="1029"/>
    </location>
</feature>
<feature type="region of interest" description="Disordered" evidence="1">
    <location>
        <begin position="1086"/>
        <end position="1373"/>
    </location>
</feature>
<feature type="compositionally biased region" description="Low complexity" evidence="1">
    <location>
        <begin position="1293"/>
        <end position="1307"/>
    </location>
</feature>
<feature type="compositionally biased region" description="Low complexity" evidence="1">
    <location>
        <begin position="1239"/>
        <end position="1257"/>
    </location>
</feature>
<reference evidence="2 3" key="1">
    <citation type="submission" date="2014-03" db="EMBL/GenBank/DDBJ databases">
        <authorList>
            <person name="Sibley D."/>
            <person name="Venepally P."/>
            <person name="Karamycheva S."/>
            <person name="Hadjithomas M."/>
            <person name="Khan A."/>
            <person name="Brunk B."/>
            <person name="Roos D."/>
            <person name="Caler E."/>
            <person name="Lorenzi H."/>
        </authorList>
    </citation>
    <scope>NUCLEOTIDE SEQUENCE [LARGE SCALE GENOMIC DNA]</scope>
    <source>
        <strain evidence="3">p89</strain>
    </source>
</reference>
<feature type="region of interest" description="Disordered" evidence="1">
    <location>
        <begin position="117"/>
        <end position="504"/>
    </location>
</feature>
<accession>A0A086JW22</accession>
<feature type="compositionally biased region" description="Low complexity" evidence="1">
    <location>
        <begin position="488"/>
        <end position="501"/>
    </location>
</feature>
<feature type="region of interest" description="Disordered" evidence="1">
    <location>
        <begin position="1"/>
        <end position="20"/>
    </location>
</feature>
<dbReference type="Proteomes" id="UP000028828">
    <property type="component" value="Unassembled WGS sequence"/>
</dbReference>
<evidence type="ECO:0000313" key="3">
    <source>
        <dbReference type="Proteomes" id="UP000028828"/>
    </source>
</evidence>
<feature type="region of interest" description="Disordered" evidence="1">
    <location>
        <begin position="986"/>
        <end position="1073"/>
    </location>
</feature>
<feature type="compositionally biased region" description="Low complexity" evidence="1">
    <location>
        <begin position="1093"/>
        <end position="1105"/>
    </location>
</feature>
<feature type="compositionally biased region" description="Basic and acidic residues" evidence="1">
    <location>
        <begin position="998"/>
        <end position="1008"/>
    </location>
</feature>
<protein>
    <submittedName>
        <fullName evidence="2">Uncharacterized protein</fullName>
    </submittedName>
</protein>
<comment type="caution">
    <text evidence="2">The sequence shown here is derived from an EMBL/GenBank/DDBJ whole genome shotgun (WGS) entry which is preliminary data.</text>
</comment>
<feature type="compositionally biased region" description="Polar residues" evidence="1">
    <location>
        <begin position="448"/>
        <end position="461"/>
    </location>
</feature>
<feature type="compositionally biased region" description="Basic and acidic residues" evidence="1">
    <location>
        <begin position="291"/>
        <end position="309"/>
    </location>
</feature>
<feature type="compositionally biased region" description="Basic and acidic residues" evidence="1">
    <location>
        <begin position="1"/>
        <end position="17"/>
    </location>
</feature>
<feature type="compositionally biased region" description="Basic and acidic residues" evidence="1">
    <location>
        <begin position="197"/>
        <end position="218"/>
    </location>
</feature>
<evidence type="ECO:0000313" key="2">
    <source>
        <dbReference type="EMBL" id="KFG36340.1"/>
    </source>
</evidence>
<feature type="compositionally biased region" description="Pro residues" evidence="1">
    <location>
        <begin position="155"/>
        <end position="168"/>
    </location>
</feature>
<feature type="compositionally biased region" description="Polar residues" evidence="1">
    <location>
        <begin position="1193"/>
        <end position="1203"/>
    </location>
</feature>
<dbReference type="OrthoDB" id="10391381at2759"/>
<feature type="compositionally biased region" description="Polar residues" evidence="1">
    <location>
        <begin position="423"/>
        <end position="440"/>
    </location>
</feature>
<dbReference type="EMBL" id="AEYI02001526">
    <property type="protein sequence ID" value="KFG36340.1"/>
    <property type="molecule type" value="Genomic_DNA"/>
</dbReference>